<dbReference type="RefSeq" id="WP_181493507.1">
    <property type="nucleotide sequence ID" value="NZ_JACDUN010000001.1"/>
</dbReference>
<evidence type="ECO:0000313" key="2">
    <source>
        <dbReference type="EMBL" id="MBA2858633.1"/>
    </source>
</evidence>
<keyword evidence="1" id="KW-1133">Transmembrane helix</keyword>
<protein>
    <submittedName>
        <fullName evidence="2">Uncharacterized protein</fullName>
    </submittedName>
</protein>
<evidence type="ECO:0000256" key="1">
    <source>
        <dbReference type="SAM" id="Phobius"/>
    </source>
</evidence>
<keyword evidence="1" id="KW-0812">Transmembrane</keyword>
<feature type="transmembrane region" description="Helical" evidence="1">
    <location>
        <begin position="394"/>
        <end position="418"/>
    </location>
</feature>
<dbReference type="EMBL" id="JACDUN010000001">
    <property type="protein sequence ID" value="MBA2858633.1"/>
    <property type="molecule type" value="Genomic_DNA"/>
</dbReference>
<evidence type="ECO:0000313" key="3">
    <source>
        <dbReference type="Proteomes" id="UP000558015"/>
    </source>
</evidence>
<organism evidence="2 3">
    <name type="scientific">Methanococcus maripaludis</name>
    <name type="common">Methanococcus deltae</name>
    <dbReference type="NCBI Taxonomy" id="39152"/>
    <lineage>
        <taxon>Archaea</taxon>
        <taxon>Methanobacteriati</taxon>
        <taxon>Methanobacteriota</taxon>
        <taxon>Methanomada group</taxon>
        <taxon>Methanococci</taxon>
        <taxon>Methanococcales</taxon>
        <taxon>Methanococcaceae</taxon>
        <taxon>Methanococcus</taxon>
    </lineage>
</organism>
<dbReference type="AlphaFoldDB" id="A0A7J9P5Y7"/>
<feature type="transmembrane region" description="Helical" evidence="1">
    <location>
        <begin position="362"/>
        <end position="388"/>
    </location>
</feature>
<name>A0A7J9P5Y7_METMI</name>
<dbReference type="Proteomes" id="UP000558015">
    <property type="component" value="Unassembled WGS sequence"/>
</dbReference>
<proteinExistence type="predicted"/>
<gene>
    <name evidence="2" type="ORF">HNP93_001334</name>
</gene>
<keyword evidence="1" id="KW-0472">Membrane</keyword>
<comment type="caution">
    <text evidence="2">The sequence shown here is derived from an EMBL/GenBank/DDBJ whole genome shotgun (WGS) entry which is preliminary data.</text>
</comment>
<reference evidence="2 3" key="1">
    <citation type="submission" date="2020-07" db="EMBL/GenBank/DDBJ databases">
        <title>Genomic Encyclopedia of Type Strains, Phase IV (KMG-V): Genome sequencing to study the core and pangenomes of soil and plant-associated prokaryotes.</title>
        <authorList>
            <person name="Whitman W."/>
        </authorList>
    </citation>
    <scope>NUCLEOTIDE SEQUENCE [LARGE SCALE GENOMIC DNA]</scope>
    <source>
        <strain evidence="2 3">C12</strain>
    </source>
</reference>
<sequence length="438" mass="51501">MNRTFAVLAPKKYNNKISIEKLHLNIWYLKEKEVYVDIGGLIKPEILTEKYITEVNMINELIKEVNSSQFNFQMHNKIHTDEASLHDVTASLNKSIKTCKKLKNKAAEKDIEFSGLDEQMEKLRKLKNKVKRLLKTRRGKYLDDEEVELCIVTPFTIQEIRDLKQELSDKEILQLIFNSEISIRKDNYVSTDTDNFYLVNSYPKIEENYKIKVKIPIENKSDNHYFRIRTRLKTKNNTTGPKNNLFSKRRNYNILNEYLDFDIRVNEKRLTMDPRAENQEFCKIEKVYVFLVVPDHYKPGIDLSKGLSNVRFLESENNLWNRYINKLRNNKNKFIVYFWKVKSDHNNQELNASITILFEKLVISYSVLAVAILIIFHSDLATLMYLSGAELTNYFTATLITGILIIIILANNIIITVLHEVKRIIRCIMPDMSKRLGI</sequence>
<accession>A0A7J9P5Y7</accession>